<feature type="binding site" evidence="13">
    <location>
        <position position="37"/>
    </location>
    <ligand>
        <name>NADP(+)</name>
        <dbReference type="ChEBI" id="CHEBI:58349"/>
    </ligand>
</feature>
<comment type="pathway">
    <text evidence="9 13">Amino-acid biosynthesis; L-lysine biosynthesis via DAP pathway; (S)-tetrahydrodipicolinate from L-aspartate: step 4/4.</text>
</comment>
<protein>
    <recommendedName>
        <fullName evidence="10 13">4-hydroxy-tetrahydrodipicolinate reductase</fullName>
        <shortName evidence="13">HTPA reductase</shortName>
        <ecNumber evidence="10 13">1.17.1.8</ecNumber>
    </recommendedName>
</protein>
<comment type="function">
    <text evidence="13">Catalyzes the conversion of 4-hydroxy-tetrahydrodipicolinate (HTPA) to tetrahydrodipicolinate.</text>
</comment>
<feature type="binding site" evidence="13">
    <location>
        <position position="156"/>
    </location>
    <ligand>
        <name>(S)-2,3,4,5-tetrahydrodipicolinate</name>
        <dbReference type="ChEBI" id="CHEBI:16845"/>
    </ligand>
</feature>
<evidence type="ECO:0000259" key="15">
    <source>
        <dbReference type="Pfam" id="PF01113"/>
    </source>
</evidence>
<accession>A0A364K0Q2</accession>
<dbReference type="Pfam" id="PF05173">
    <property type="entry name" value="DapB_C"/>
    <property type="match status" value="1"/>
</dbReference>
<dbReference type="UniPathway" id="UPA00034">
    <property type="reaction ID" value="UER00018"/>
</dbReference>
<keyword evidence="14" id="KW-0812">Transmembrane</keyword>
<comment type="similarity">
    <text evidence="1 13">Belongs to the DapB family.</text>
</comment>
<evidence type="ECO:0000259" key="16">
    <source>
        <dbReference type="Pfam" id="PF05173"/>
    </source>
</evidence>
<evidence type="ECO:0000256" key="2">
    <source>
        <dbReference type="ARBA" id="ARBA00022490"/>
    </source>
</evidence>
<evidence type="ECO:0000256" key="10">
    <source>
        <dbReference type="ARBA" id="ARBA00038983"/>
    </source>
</evidence>
<dbReference type="OrthoDB" id="9790352at2"/>
<dbReference type="InterPro" id="IPR000846">
    <property type="entry name" value="DapB_N"/>
</dbReference>
<feature type="active site" description="Proton donor" evidence="13">
    <location>
        <position position="159"/>
    </location>
</feature>
<comment type="subcellular location">
    <subcellularLocation>
        <location evidence="13">Cytoplasm</location>
    </subcellularLocation>
</comment>
<comment type="caution">
    <text evidence="13">Lacks conserved residue(s) required for the propagation of feature annotation.</text>
</comment>
<dbReference type="Pfam" id="PF01113">
    <property type="entry name" value="DapB_N"/>
    <property type="match status" value="1"/>
</dbReference>
<dbReference type="EMBL" id="QJKK01000019">
    <property type="protein sequence ID" value="RAL21084.1"/>
    <property type="molecule type" value="Genomic_DNA"/>
</dbReference>
<dbReference type="GO" id="GO:0050661">
    <property type="term" value="F:NADP binding"/>
    <property type="evidence" value="ECO:0007669"/>
    <property type="project" value="UniProtKB-UniRule"/>
</dbReference>
<feature type="domain" description="Dihydrodipicolinate reductase N-terminal" evidence="15">
    <location>
        <begin position="4"/>
        <end position="128"/>
    </location>
</feature>
<feature type="transmembrane region" description="Helical" evidence="14">
    <location>
        <begin position="120"/>
        <end position="140"/>
    </location>
</feature>
<dbReference type="NCBIfam" id="TIGR00036">
    <property type="entry name" value="dapB"/>
    <property type="match status" value="1"/>
</dbReference>
<evidence type="ECO:0000256" key="9">
    <source>
        <dbReference type="ARBA" id="ARBA00037922"/>
    </source>
</evidence>
<proteinExistence type="inferred from homology"/>
<comment type="caution">
    <text evidence="13">Was originally thought to be a dihydrodipicolinate reductase (DHDPR), catalyzing the conversion of dihydrodipicolinate to tetrahydrodipicolinate. However, it was shown in E.coli that the substrate of the enzymatic reaction is not dihydrodipicolinate (DHDP) but in fact (2S,4S)-4-hydroxy-2,3,4,5-tetrahydrodipicolinic acid (HTPA), the product released by the DapA-catalyzed reaction.</text>
</comment>
<dbReference type="EC" id="1.17.1.8" evidence="10 13"/>
<dbReference type="InterPro" id="IPR036291">
    <property type="entry name" value="NAD(P)-bd_dom_sf"/>
</dbReference>
<dbReference type="AlphaFoldDB" id="A0A364K0Q2"/>
<feature type="binding site" evidence="13">
    <location>
        <begin position="10"/>
        <end position="15"/>
    </location>
    <ligand>
        <name>NAD(+)</name>
        <dbReference type="ChEBI" id="CHEBI:57540"/>
    </ligand>
</feature>
<feature type="binding site" evidence="13">
    <location>
        <begin position="125"/>
        <end position="128"/>
    </location>
    <ligand>
        <name>NAD(+)</name>
        <dbReference type="ChEBI" id="CHEBI:57540"/>
    </ligand>
</feature>
<dbReference type="GO" id="GO:0005829">
    <property type="term" value="C:cytosol"/>
    <property type="evidence" value="ECO:0007669"/>
    <property type="project" value="TreeGrafter"/>
</dbReference>
<dbReference type="Proteomes" id="UP000251213">
    <property type="component" value="Unassembled WGS sequence"/>
</dbReference>
<gene>
    <name evidence="13" type="primary">dapB</name>
    <name evidence="17" type="ORF">DL897_17110</name>
</gene>
<evidence type="ECO:0000313" key="18">
    <source>
        <dbReference type="Proteomes" id="UP000251213"/>
    </source>
</evidence>
<evidence type="ECO:0000256" key="3">
    <source>
        <dbReference type="ARBA" id="ARBA00022605"/>
    </source>
</evidence>
<keyword evidence="4 13" id="KW-0521">NADP</keyword>
<dbReference type="InterPro" id="IPR023940">
    <property type="entry name" value="DHDPR_bac"/>
</dbReference>
<dbReference type="InterPro" id="IPR022663">
    <property type="entry name" value="DapB_C"/>
</dbReference>
<keyword evidence="18" id="KW-1185">Reference proteome</keyword>
<reference evidence="17 18" key="2">
    <citation type="submission" date="2018-06" db="EMBL/GenBank/DDBJ databases">
        <authorList>
            <person name="Zhirakovskaya E."/>
        </authorList>
    </citation>
    <scope>NUCLEOTIDE SEQUENCE [LARGE SCALE GENOMIC DNA]</scope>
    <source>
        <strain evidence="17 18">FBKL4.011</strain>
    </source>
</reference>
<evidence type="ECO:0000256" key="1">
    <source>
        <dbReference type="ARBA" id="ARBA00006642"/>
    </source>
</evidence>
<dbReference type="Gene3D" id="3.30.360.10">
    <property type="entry name" value="Dihydrodipicolinate Reductase, domain 2"/>
    <property type="match status" value="1"/>
</dbReference>
<keyword evidence="3 13" id="KW-0028">Amino-acid biosynthesis</keyword>
<comment type="caution">
    <text evidence="17">The sequence shown here is derived from an EMBL/GenBank/DDBJ whole genome shotgun (WGS) entry which is preliminary data.</text>
</comment>
<keyword evidence="14" id="KW-0472">Membrane</keyword>
<keyword evidence="7 13" id="KW-0520">NAD</keyword>
<name>A0A364K0Q2_9BACL</name>
<evidence type="ECO:0000256" key="14">
    <source>
        <dbReference type="SAM" id="Phobius"/>
    </source>
</evidence>
<evidence type="ECO:0000256" key="4">
    <source>
        <dbReference type="ARBA" id="ARBA00022857"/>
    </source>
</evidence>
<dbReference type="FunFam" id="3.30.360.10:FF:000009">
    <property type="entry name" value="4-hydroxy-tetrahydrodipicolinate reductase"/>
    <property type="match status" value="1"/>
</dbReference>
<reference evidence="17 18" key="1">
    <citation type="submission" date="2018-06" db="EMBL/GenBank/DDBJ databases">
        <title>Thermoflavimicrobium daqus sp. nov., a thermophilic microbe isolated from Moutai-flavour Daqu.</title>
        <authorList>
            <person name="Wang X."/>
            <person name="Zhou H."/>
        </authorList>
    </citation>
    <scope>NUCLEOTIDE SEQUENCE [LARGE SCALE GENOMIC DNA]</scope>
    <source>
        <strain evidence="17 18">FBKL4.011</strain>
    </source>
</reference>
<feature type="binding site" evidence="13">
    <location>
        <begin position="99"/>
        <end position="101"/>
    </location>
    <ligand>
        <name>NAD(+)</name>
        <dbReference type="ChEBI" id="CHEBI:57540"/>
    </ligand>
</feature>
<feature type="active site" description="Proton donor/acceptor" evidence="13">
    <location>
        <position position="155"/>
    </location>
</feature>
<dbReference type="SUPFAM" id="SSF51735">
    <property type="entry name" value="NAD(P)-binding Rossmann-fold domains"/>
    <property type="match status" value="1"/>
</dbReference>
<dbReference type="GO" id="GO:0016726">
    <property type="term" value="F:oxidoreductase activity, acting on CH or CH2 groups, NAD or NADP as acceptor"/>
    <property type="evidence" value="ECO:0007669"/>
    <property type="project" value="UniProtKB-UniRule"/>
</dbReference>
<dbReference type="GO" id="GO:0051287">
    <property type="term" value="F:NAD binding"/>
    <property type="evidence" value="ECO:0007669"/>
    <property type="project" value="UniProtKB-UniRule"/>
</dbReference>
<sequence>MMSIRVIVAGANGRMGLEVVKLIQQTNHFTLACGVSRSQAGKDVGEVVGVGKMNAPFVRSVEEALTQFPADVMVDFTTPHVVQKHMELAIEAGVRPVVGTSGLGEQEIQELKQTCKDRRMGAIIAPNFAIGAVLMMVFAAQAAKYMPHVEVIEMHHDQKLDAPSGTSVKTAELIAANRQEIKQGHPEEKEMITGARGADYQGFRIHSVRLPGLVAHQEVLFGGAGQLLTIRHDSLNRESFMPGVKLAVEKVMELDHLVYGLENILDL</sequence>
<evidence type="ECO:0000256" key="5">
    <source>
        <dbReference type="ARBA" id="ARBA00022915"/>
    </source>
</evidence>
<evidence type="ECO:0000256" key="11">
    <source>
        <dbReference type="ARBA" id="ARBA00049080"/>
    </source>
</evidence>
<feature type="binding site" evidence="13">
    <location>
        <begin position="165"/>
        <end position="166"/>
    </location>
    <ligand>
        <name>(S)-2,3,4,5-tetrahydrodipicolinate</name>
        <dbReference type="ChEBI" id="CHEBI:16845"/>
    </ligand>
</feature>
<evidence type="ECO:0000256" key="6">
    <source>
        <dbReference type="ARBA" id="ARBA00023002"/>
    </source>
</evidence>
<dbReference type="GO" id="GO:0019877">
    <property type="term" value="P:diaminopimelate biosynthetic process"/>
    <property type="evidence" value="ECO:0007669"/>
    <property type="project" value="UniProtKB-UniRule"/>
</dbReference>
<dbReference type="InterPro" id="IPR022664">
    <property type="entry name" value="DapB_N_CS"/>
</dbReference>
<dbReference type="PANTHER" id="PTHR20836:SF0">
    <property type="entry name" value="4-HYDROXY-TETRAHYDRODIPICOLINATE REDUCTASE 1, CHLOROPLASTIC-RELATED"/>
    <property type="match status" value="1"/>
</dbReference>
<evidence type="ECO:0000256" key="8">
    <source>
        <dbReference type="ARBA" id="ARBA00023154"/>
    </source>
</evidence>
<comment type="catalytic activity">
    <reaction evidence="12 13">
        <text>(S)-2,3,4,5-tetrahydrodipicolinate + NAD(+) + H2O = (2S,4S)-4-hydroxy-2,3,4,5-tetrahydrodipicolinate + NADH + H(+)</text>
        <dbReference type="Rhea" id="RHEA:35323"/>
        <dbReference type="ChEBI" id="CHEBI:15377"/>
        <dbReference type="ChEBI" id="CHEBI:15378"/>
        <dbReference type="ChEBI" id="CHEBI:16845"/>
        <dbReference type="ChEBI" id="CHEBI:57540"/>
        <dbReference type="ChEBI" id="CHEBI:57945"/>
        <dbReference type="ChEBI" id="CHEBI:67139"/>
        <dbReference type="EC" id="1.17.1.8"/>
    </reaction>
</comment>
<evidence type="ECO:0000256" key="12">
    <source>
        <dbReference type="ARBA" id="ARBA00049396"/>
    </source>
</evidence>
<evidence type="ECO:0000256" key="7">
    <source>
        <dbReference type="ARBA" id="ARBA00023027"/>
    </source>
</evidence>
<evidence type="ECO:0000256" key="13">
    <source>
        <dbReference type="HAMAP-Rule" id="MF_00102"/>
    </source>
</evidence>
<keyword evidence="2 13" id="KW-0963">Cytoplasm</keyword>
<dbReference type="CDD" id="cd02274">
    <property type="entry name" value="DHDPR_N"/>
    <property type="match status" value="1"/>
</dbReference>
<organism evidence="17 18">
    <name type="scientific">Thermoflavimicrobium daqui</name>
    <dbReference type="NCBI Taxonomy" id="2137476"/>
    <lineage>
        <taxon>Bacteria</taxon>
        <taxon>Bacillati</taxon>
        <taxon>Bacillota</taxon>
        <taxon>Bacilli</taxon>
        <taxon>Bacillales</taxon>
        <taxon>Thermoactinomycetaceae</taxon>
        <taxon>Thermoflavimicrobium</taxon>
    </lineage>
</organism>
<feature type="domain" description="Dihydrodipicolinate reductase C-terminal" evidence="16">
    <location>
        <begin position="131"/>
        <end position="265"/>
    </location>
</feature>
<comment type="catalytic activity">
    <reaction evidence="11 13">
        <text>(S)-2,3,4,5-tetrahydrodipicolinate + NADP(+) + H2O = (2S,4S)-4-hydroxy-2,3,4,5-tetrahydrodipicolinate + NADPH + H(+)</text>
        <dbReference type="Rhea" id="RHEA:35331"/>
        <dbReference type="ChEBI" id="CHEBI:15377"/>
        <dbReference type="ChEBI" id="CHEBI:15378"/>
        <dbReference type="ChEBI" id="CHEBI:16845"/>
        <dbReference type="ChEBI" id="CHEBI:57783"/>
        <dbReference type="ChEBI" id="CHEBI:58349"/>
        <dbReference type="ChEBI" id="CHEBI:67139"/>
        <dbReference type="EC" id="1.17.1.8"/>
    </reaction>
</comment>
<keyword evidence="5 13" id="KW-0220">Diaminopimelate biosynthesis</keyword>
<dbReference type="SUPFAM" id="SSF55347">
    <property type="entry name" value="Glyceraldehyde-3-phosphate dehydrogenase-like, C-terminal domain"/>
    <property type="match status" value="1"/>
</dbReference>
<dbReference type="PROSITE" id="PS51257">
    <property type="entry name" value="PROKAR_LIPOPROTEIN"/>
    <property type="match status" value="1"/>
</dbReference>
<dbReference type="PANTHER" id="PTHR20836">
    <property type="entry name" value="DIHYDRODIPICOLINATE REDUCTASE"/>
    <property type="match status" value="1"/>
</dbReference>
<dbReference type="HAMAP" id="MF_00102">
    <property type="entry name" value="DapB"/>
    <property type="match status" value="1"/>
</dbReference>
<keyword evidence="6 13" id="KW-0560">Oxidoreductase</keyword>
<dbReference type="GO" id="GO:0009089">
    <property type="term" value="P:lysine biosynthetic process via diaminopimelate"/>
    <property type="evidence" value="ECO:0007669"/>
    <property type="project" value="UniProtKB-UniRule"/>
</dbReference>
<comment type="subunit">
    <text evidence="13">Homotetramer.</text>
</comment>
<keyword evidence="14" id="KW-1133">Transmembrane helix</keyword>
<keyword evidence="8 13" id="KW-0457">Lysine biosynthesis</keyword>
<dbReference type="PROSITE" id="PS01298">
    <property type="entry name" value="DAPB"/>
    <property type="match status" value="1"/>
</dbReference>
<dbReference type="PIRSF" id="PIRSF000161">
    <property type="entry name" value="DHPR"/>
    <property type="match status" value="1"/>
</dbReference>
<dbReference type="GO" id="GO:0008839">
    <property type="term" value="F:4-hydroxy-tetrahydrodipicolinate reductase"/>
    <property type="evidence" value="ECO:0007669"/>
    <property type="project" value="UniProtKB-UniRule"/>
</dbReference>
<evidence type="ECO:0000313" key="17">
    <source>
        <dbReference type="EMBL" id="RAL21084.1"/>
    </source>
</evidence>
<dbReference type="Gene3D" id="3.40.50.720">
    <property type="entry name" value="NAD(P)-binding Rossmann-like Domain"/>
    <property type="match status" value="1"/>
</dbReference>